<dbReference type="InterPro" id="IPR013763">
    <property type="entry name" value="Cyclin-like_dom"/>
</dbReference>
<evidence type="ECO:0000256" key="1">
    <source>
        <dbReference type="ARBA" id="ARBA00004123"/>
    </source>
</evidence>
<organism evidence="11 12">
    <name type="scientific">Owenia fusiformis</name>
    <name type="common">Polychaete worm</name>
    <dbReference type="NCBI Taxonomy" id="6347"/>
    <lineage>
        <taxon>Eukaryota</taxon>
        <taxon>Metazoa</taxon>
        <taxon>Spiralia</taxon>
        <taxon>Lophotrochozoa</taxon>
        <taxon>Annelida</taxon>
        <taxon>Polychaeta</taxon>
        <taxon>Sedentaria</taxon>
        <taxon>Canalipalpata</taxon>
        <taxon>Sabellida</taxon>
        <taxon>Oweniida</taxon>
        <taxon>Oweniidae</taxon>
        <taxon>Owenia</taxon>
    </lineage>
</organism>
<evidence type="ECO:0000256" key="2">
    <source>
        <dbReference type="ARBA" id="ARBA00008638"/>
    </source>
</evidence>
<dbReference type="SUPFAM" id="SSF47954">
    <property type="entry name" value="Cyclin-like"/>
    <property type="match status" value="2"/>
</dbReference>
<keyword evidence="7" id="KW-0804">Transcription</keyword>
<evidence type="ECO:0000256" key="4">
    <source>
        <dbReference type="ARBA" id="ARBA00022491"/>
    </source>
</evidence>
<feature type="domain" description="Cyclin-like" evidence="10">
    <location>
        <begin position="46"/>
        <end position="145"/>
    </location>
</feature>
<evidence type="ECO:0000256" key="9">
    <source>
        <dbReference type="SAM" id="MobiDB-lite"/>
    </source>
</evidence>
<dbReference type="OrthoDB" id="10266018at2759"/>
<feature type="domain" description="Cyclin-like" evidence="10">
    <location>
        <begin position="158"/>
        <end position="237"/>
    </location>
</feature>
<evidence type="ECO:0000256" key="3">
    <source>
        <dbReference type="ARBA" id="ARBA00019492"/>
    </source>
</evidence>
<proteinExistence type="inferred from homology"/>
<comment type="subcellular location">
    <subcellularLocation>
        <location evidence="1">Nucleus</location>
    </subcellularLocation>
</comment>
<keyword evidence="6" id="KW-0195">Cyclin</keyword>
<dbReference type="AlphaFoldDB" id="A0A8J1UY95"/>
<evidence type="ECO:0000256" key="5">
    <source>
        <dbReference type="ARBA" id="ARBA00023015"/>
    </source>
</evidence>
<feature type="compositionally biased region" description="Low complexity" evidence="9">
    <location>
        <begin position="274"/>
        <end position="287"/>
    </location>
</feature>
<dbReference type="SMART" id="SM00385">
    <property type="entry name" value="CYCLIN"/>
    <property type="match status" value="2"/>
</dbReference>
<dbReference type="FunFam" id="1.10.472.10:FF:000017">
    <property type="entry name" value="Putative cyclin-c"/>
    <property type="match status" value="1"/>
</dbReference>
<keyword evidence="8" id="KW-0539">Nucleus</keyword>
<evidence type="ECO:0000256" key="6">
    <source>
        <dbReference type="ARBA" id="ARBA00023127"/>
    </source>
</evidence>
<protein>
    <recommendedName>
        <fullName evidence="3">Cyclin-C</fullName>
    </recommendedName>
</protein>
<dbReference type="EMBL" id="CAIIXF020000004">
    <property type="protein sequence ID" value="CAH1782036.1"/>
    <property type="molecule type" value="Genomic_DNA"/>
</dbReference>
<evidence type="ECO:0000256" key="7">
    <source>
        <dbReference type="ARBA" id="ARBA00023163"/>
    </source>
</evidence>
<feature type="region of interest" description="Disordered" evidence="9">
    <location>
        <begin position="254"/>
        <end position="294"/>
    </location>
</feature>
<dbReference type="GO" id="GO:0016538">
    <property type="term" value="F:cyclin-dependent protein serine/threonine kinase regulator activity"/>
    <property type="evidence" value="ECO:0007669"/>
    <property type="project" value="InterPro"/>
</dbReference>
<name>A0A8J1UY95_OWEFU</name>
<comment type="similarity">
    <text evidence="2">Belongs to the cyclin family. Cyclin C subfamily.</text>
</comment>
<evidence type="ECO:0000313" key="12">
    <source>
        <dbReference type="Proteomes" id="UP000749559"/>
    </source>
</evidence>
<evidence type="ECO:0000256" key="8">
    <source>
        <dbReference type="ARBA" id="ARBA00023242"/>
    </source>
</evidence>
<keyword evidence="12" id="KW-1185">Reference proteome</keyword>
<dbReference type="InterPro" id="IPR006671">
    <property type="entry name" value="Cyclin_N"/>
</dbReference>
<dbReference type="CDD" id="cd20514">
    <property type="entry name" value="CYCLIN_CCNC_rpt2"/>
    <property type="match status" value="1"/>
</dbReference>
<comment type="caution">
    <text evidence="11">The sequence shown here is derived from an EMBL/GenBank/DDBJ whole genome shotgun (WGS) entry which is preliminary data.</text>
</comment>
<dbReference type="FunFam" id="1.10.472.10:FF:000015">
    <property type="entry name" value="Putative cyclin-c"/>
    <property type="match status" value="1"/>
</dbReference>
<dbReference type="Pfam" id="PF16899">
    <property type="entry name" value="Cyclin_C_2"/>
    <property type="match status" value="1"/>
</dbReference>
<accession>A0A8J1UY95</accession>
<dbReference type="PANTHER" id="PTHR10026">
    <property type="entry name" value="CYCLIN"/>
    <property type="match status" value="1"/>
</dbReference>
<keyword evidence="5" id="KW-0805">Transcription regulation</keyword>
<dbReference type="InterPro" id="IPR036915">
    <property type="entry name" value="Cyclin-like_sf"/>
</dbReference>
<evidence type="ECO:0000313" key="11">
    <source>
        <dbReference type="EMBL" id="CAH1782036.1"/>
    </source>
</evidence>
<evidence type="ECO:0000259" key="10">
    <source>
        <dbReference type="SMART" id="SM00385"/>
    </source>
</evidence>
<dbReference type="GO" id="GO:1990508">
    <property type="term" value="C:CKM complex"/>
    <property type="evidence" value="ECO:0007669"/>
    <property type="project" value="UniProtKB-ARBA"/>
</dbReference>
<dbReference type="CDD" id="cd20513">
    <property type="entry name" value="CYCLIN_CCNC_rpt1"/>
    <property type="match status" value="1"/>
</dbReference>
<dbReference type="GO" id="GO:0006357">
    <property type="term" value="P:regulation of transcription by RNA polymerase II"/>
    <property type="evidence" value="ECO:0007669"/>
    <property type="project" value="InterPro"/>
</dbReference>
<gene>
    <name evidence="11" type="ORF">OFUS_LOCUS8523</name>
</gene>
<dbReference type="InterPro" id="IPR043198">
    <property type="entry name" value="Cyclin/Ssn8"/>
</dbReference>
<keyword evidence="4" id="KW-0678">Repressor</keyword>
<reference evidence="11" key="1">
    <citation type="submission" date="2022-03" db="EMBL/GenBank/DDBJ databases">
        <authorList>
            <person name="Martin C."/>
        </authorList>
    </citation>
    <scope>NUCLEOTIDE SEQUENCE</scope>
</reference>
<dbReference type="Gene3D" id="1.10.472.10">
    <property type="entry name" value="Cyclin-like"/>
    <property type="match status" value="2"/>
</dbReference>
<sequence length="294" mass="34199">MAGNFWQSSHYQQWLLDPQDLMKEREADLKVIDEQEYNKVMIFFANLLQALGEQLKVRQQVIATGTIYFKRFYCSHPLKCIDPLLMAPTCIFLASKVEEFGVISNNRLISTCQNLIKNKFSYAYPSGEFPYRINHVLECEFFLLEMMDCCLVIFHPYRPLIQYAADIGHEESLLQLAWRIVNDSLRTDICLFYPPYLIALACLHMACVIQQKDAKQWFAELSVDMDKILEITRHILALYELWKNYDEKKEIQALLQKMPKPKTQPSRPPSQGPNDNSNNQSQRGSNSMTPIGLK</sequence>
<dbReference type="Pfam" id="PF00134">
    <property type="entry name" value="Cyclin_N"/>
    <property type="match status" value="1"/>
</dbReference>
<dbReference type="Proteomes" id="UP000749559">
    <property type="component" value="Unassembled WGS sequence"/>
</dbReference>
<dbReference type="PIRSF" id="PIRSF028758">
    <property type="entry name" value="Cyclin, C/H/G types"/>
    <property type="match status" value="1"/>
</dbReference>
<dbReference type="InterPro" id="IPR031658">
    <property type="entry name" value="Cyclin_C_2"/>
</dbReference>